<name>A0A0C9U5N4_SPHS4</name>
<dbReference type="Pfam" id="PF18803">
    <property type="entry name" value="CxC2"/>
    <property type="match status" value="1"/>
</dbReference>
<feature type="non-terminal residue" evidence="2">
    <location>
        <position position="352"/>
    </location>
</feature>
<keyword evidence="3" id="KW-1185">Reference proteome</keyword>
<gene>
    <name evidence="2" type="ORF">M422DRAFT_84388</name>
</gene>
<dbReference type="HOGENOM" id="CLU_003703_12_1_1"/>
<dbReference type="OrthoDB" id="3257613at2759"/>
<evidence type="ECO:0000313" key="3">
    <source>
        <dbReference type="Proteomes" id="UP000054279"/>
    </source>
</evidence>
<feature type="non-terminal residue" evidence="2">
    <location>
        <position position="1"/>
    </location>
</feature>
<evidence type="ECO:0000259" key="1">
    <source>
        <dbReference type="Pfam" id="PF18803"/>
    </source>
</evidence>
<sequence length="352" mass="40428">QDLGSACSCRHSSNPARYRCPECFVGPLLCHQCIVQSHRHLPFHRTEVWNGKFFAAVPLATLGSIVSLHSGHGLCPERPKAWDPQNLTVIDVNGVHDIKFCFCYCRTRLPILQQLLYAKLWPATISSPSTAFTFAALDDYHHHTLTSRKSAHDYWQTLCRKTSNGFPDRISSYYQHLLRVSREYRYIRTLERSGQAFDMDVHLHTSRRPGLMAMPCFACPEPDFNMDPAWRTNTPKELSYVNRLHLSQDANFRNQLRQKKKRDPEDVSLFDGRAYYRPEQEFQAYLAAAVDSDQVSYSSCPSKSECSNHKAVLTQNVLKFKYMLIAGIMAVVCRHDCFRPGAQNDLKLGEKY</sequence>
<dbReference type="Proteomes" id="UP000054279">
    <property type="component" value="Unassembled WGS sequence"/>
</dbReference>
<protein>
    <recommendedName>
        <fullName evidence="1">CxC2-like cysteine cluster KDZ transposase-associated domain-containing protein</fullName>
    </recommendedName>
</protein>
<feature type="domain" description="CxC2-like cysteine cluster KDZ transposase-associated" evidence="1">
    <location>
        <begin position="59"/>
        <end position="164"/>
    </location>
</feature>
<dbReference type="AlphaFoldDB" id="A0A0C9U5N4"/>
<accession>A0A0C9U5N4</accession>
<dbReference type="InterPro" id="IPR041457">
    <property type="entry name" value="CxC2_KDZ-assoc"/>
</dbReference>
<reference evidence="2 3" key="1">
    <citation type="submission" date="2014-06" db="EMBL/GenBank/DDBJ databases">
        <title>Evolutionary Origins and Diversification of the Mycorrhizal Mutualists.</title>
        <authorList>
            <consortium name="DOE Joint Genome Institute"/>
            <consortium name="Mycorrhizal Genomics Consortium"/>
            <person name="Kohler A."/>
            <person name="Kuo A."/>
            <person name="Nagy L.G."/>
            <person name="Floudas D."/>
            <person name="Copeland A."/>
            <person name="Barry K.W."/>
            <person name="Cichocki N."/>
            <person name="Veneault-Fourrey C."/>
            <person name="LaButti K."/>
            <person name="Lindquist E.A."/>
            <person name="Lipzen A."/>
            <person name="Lundell T."/>
            <person name="Morin E."/>
            <person name="Murat C."/>
            <person name="Riley R."/>
            <person name="Ohm R."/>
            <person name="Sun H."/>
            <person name="Tunlid A."/>
            <person name="Henrissat B."/>
            <person name="Grigoriev I.V."/>
            <person name="Hibbett D.S."/>
            <person name="Martin F."/>
        </authorList>
    </citation>
    <scope>NUCLEOTIDE SEQUENCE [LARGE SCALE GENOMIC DNA]</scope>
    <source>
        <strain evidence="2 3">SS14</strain>
    </source>
</reference>
<dbReference type="EMBL" id="KN837279">
    <property type="protein sequence ID" value="KIJ29604.1"/>
    <property type="molecule type" value="Genomic_DNA"/>
</dbReference>
<dbReference type="Pfam" id="PF18758">
    <property type="entry name" value="KDZ"/>
    <property type="match status" value="1"/>
</dbReference>
<organism evidence="2 3">
    <name type="scientific">Sphaerobolus stellatus (strain SS14)</name>
    <dbReference type="NCBI Taxonomy" id="990650"/>
    <lineage>
        <taxon>Eukaryota</taxon>
        <taxon>Fungi</taxon>
        <taxon>Dikarya</taxon>
        <taxon>Basidiomycota</taxon>
        <taxon>Agaricomycotina</taxon>
        <taxon>Agaricomycetes</taxon>
        <taxon>Phallomycetidae</taxon>
        <taxon>Geastrales</taxon>
        <taxon>Sphaerobolaceae</taxon>
        <taxon>Sphaerobolus</taxon>
    </lineage>
</organism>
<evidence type="ECO:0000313" key="2">
    <source>
        <dbReference type="EMBL" id="KIJ29604.1"/>
    </source>
</evidence>
<dbReference type="InterPro" id="IPR040521">
    <property type="entry name" value="KDZ"/>
</dbReference>
<proteinExistence type="predicted"/>